<dbReference type="SUPFAM" id="SSF58104">
    <property type="entry name" value="Methyl-accepting chemotaxis protein (MCP) signaling domain"/>
    <property type="match status" value="1"/>
</dbReference>
<dbReference type="Pfam" id="PF02743">
    <property type="entry name" value="dCache_1"/>
    <property type="match status" value="1"/>
</dbReference>
<evidence type="ECO:0000256" key="8">
    <source>
        <dbReference type="ARBA" id="ARBA00023224"/>
    </source>
</evidence>
<dbReference type="CDD" id="cd06225">
    <property type="entry name" value="HAMP"/>
    <property type="match status" value="1"/>
</dbReference>
<dbReference type="CDD" id="cd12912">
    <property type="entry name" value="PDC2_MCP_like"/>
    <property type="match status" value="1"/>
</dbReference>
<evidence type="ECO:0000256" key="3">
    <source>
        <dbReference type="ARBA" id="ARBA00022481"/>
    </source>
</evidence>
<proteinExistence type="inferred from homology"/>
<dbReference type="RefSeq" id="WP_385937411.1">
    <property type="nucleotide sequence ID" value="NZ_JBHSOZ010000002.1"/>
</dbReference>
<dbReference type="SMART" id="SM00283">
    <property type="entry name" value="MA"/>
    <property type="match status" value="1"/>
</dbReference>
<keyword evidence="4" id="KW-0145">Chemotaxis</keyword>
<keyword evidence="6 11" id="KW-1133">Transmembrane helix</keyword>
<keyword evidence="8 10" id="KW-0807">Transducer</keyword>
<organism evidence="14 15">
    <name type="scientific">Thalassorhabdus alkalitolerans</name>
    <dbReference type="NCBI Taxonomy" id="2282697"/>
    <lineage>
        <taxon>Bacteria</taxon>
        <taxon>Bacillati</taxon>
        <taxon>Bacillota</taxon>
        <taxon>Bacilli</taxon>
        <taxon>Bacillales</taxon>
        <taxon>Bacillaceae</taxon>
        <taxon>Thalassorhabdus</taxon>
    </lineage>
</organism>
<dbReference type="Pfam" id="PF00015">
    <property type="entry name" value="MCPsignal"/>
    <property type="match status" value="1"/>
</dbReference>
<keyword evidence="3" id="KW-0488">Methylation</keyword>
<dbReference type="InterPro" id="IPR029151">
    <property type="entry name" value="Sensor-like_sf"/>
</dbReference>
<feature type="domain" description="Methyl-accepting transducer" evidence="12">
    <location>
        <begin position="378"/>
        <end position="635"/>
    </location>
</feature>
<keyword evidence="5 11" id="KW-0812">Transmembrane</keyword>
<dbReference type="SMART" id="SM00304">
    <property type="entry name" value="HAMP"/>
    <property type="match status" value="1"/>
</dbReference>
<dbReference type="PROSITE" id="PS50885">
    <property type="entry name" value="HAMP"/>
    <property type="match status" value="1"/>
</dbReference>
<dbReference type="Gene3D" id="1.10.287.950">
    <property type="entry name" value="Methyl-accepting chemotaxis protein"/>
    <property type="match status" value="1"/>
</dbReference>
<evidence type="ECO:0000256" key="2">
    <source>
        <dbReference type="ARBA" id="ARBA00022475"/>
    </source>
</evidence>
<dbReference type="PANTHER" id="PTHR32089:SF114">
    <property type="entry name" value="METHYL-ACCEPTING CHEMOTAXIS PROTEIN MCPB"/>
    <property type="match status" value="1"/>
</dbReference>
<evidence type="ECO:0000259" key="12">
    <source>
        <dbReference type="PROSITE" id="PS50111"/>
    </source>
</evidence>
<dbReference type="PANTHER" id="PTHR32089">
    <property type="entry name" value="METHYL-ACCEPTING CHEMOTAXIS PROTEIN MCPB"/>
    <property type="match status" value="1"/>
</dbReference>
<evidence type="ECO:0000313" key="15">
    <source>
        <dbReference type="Proteomes" id="UP001596142"/>
    </source>
</evidence>
<dbReference type="EMBL" id="JBHSOZ010000002">
    <property type="protein sequence ID" value="MFC5711338.1"/>
    <property type="molecule type" value="Genomic_DNA"/>
</dbReference>
<feature type="domain" description="HAMP" evidence="13">
    <location>
        <begin position="307"/>
        <end position="359"/>
    </location>
</feature>
<feature type="transmembrane region" description="Helical" evidence="11">
    <location>
        <begin position="7"/>
        <end position="29"/>
    </location>
</feature>
<evidence type="ECO:0000256" key="1">
    <source>
        <dbReference type="ARBA" id="ARBA00004651"/>
    </source>
</evidence>
<evidence type="ECO:0000256" key="6">
    <source>
        <dbReference type="ARBA" id="ARBA00022989"/>
    </source>
</evidence>
<name>A0ABW0YJK2_9BACI</name>
<dbReference type="Pfam" id="PF00672">
    <property type="entry name" value="HAMP"/>
    <property type="match status" value="1"/>
</dbReference>
<dbReference type="Gene3D" id="3.30.450.20">
    <property type="entry name" value="PAS domain"/>
    <property type="match status" value="2"/>
</dbReference>
<evidence type="ECO:0000256" key="7">
    <source>
        <dbReference type="ARBA" id="ARBA00023136"/>
    </source>
</evidence>
<evidence type="ECO:0000256" key="10">
    <source>
        <dbReference type="PROSITE-ProRule" id="PRU00284"/>
    </source>
</evidence>
<accession>A0ABW0YJK2</accession>
<reference evidence="15" key="1">
    <citation type="journal article" date="2019" name="Int. J. Syst. Evol. Microbiol.">
        <title>The Global Catalogue of Microorganisms (GCM) 10K type strain sequencing project: providing services to taxonomists for standard genome sequencing and annotation.</title>
        <authorList>
            <consortium name="The Broad Institute Genomics Platform"/>
            <consortium name="The Broad Institute Genome Sequencing Center for Infectious Disease"/>
            <person name="Wu L."/>
            <person name="Ma J."/>
        </authorList>
    </citation>
    <scope>NUCLEOTIDE SEQUENCE [LARGE SCALE GENOMIC DNA]</scope>
    <source>
        <strain evidence="15">CECT 7184</strain>
    </source>
</reference>
<sequence>MRSLKTKLILLISGLVSIAIISVSVFMYFHTSEEISSATEREAATVTTEVERFLGAYLEQFSLSLHRYANDGSIVSFLENDPEENEEWEDIAEDFAYFVELDERADTLYIGAENGEMFTAPVIDLPDDFDPTVRPWYLAASEQTNDVIWTEPYEDAGSGDMVITAAKAVEGSDGVIGVVGVDIYLDELSAMMADIDISYNGYITLLHNEGMAVTHPDDTIQGTHLGEESFVQQMAASDDTSGRVSTHFQGTASTVFYEEVEGIDWTVAAIYSDAEVAAPANELRNLFIVISVAAIGISIVIAYLVGRQITTPILSLRRDVERVMDGDFSAQAKVRGKDEVAQLTQGFNQMIRMLQELIGSLELSSRQSSQEAAELSATVQQSTASSEEIAAASTEVAKRAVQQSDDVNSVQAEIENLSVQITKSNELADHMNELMDSVAVMSKDGLSQVGVLREKTSENDKIIQTMNDIVETFTKQTEEVVNVVHMIQGFSEQTNLLALNASIEAARAGEYGKGFAVVAEEVRKLAEQSTEATGTIQKTVGRIQDGGLQVKDEMKKTMELSSEQVAAVNDTDQSFTNIAGYIDEMGNLFQTLAEQLKAMNEARSASIEKVSNISLVSEDTAAAAEEISASTEELVRGLTVLSEASERLNETSAAVQEQVKEIQQ</sequence>
<dbReference type="InterPro" id="IPR003660">
    <property type="entry name" value="HAMP_dom"/>
</dbReference>
<keyword evidence="15" id="KW-1185">Reference proteome</keyword>
<dbReference type="Proteomes" id="UP001596142">
    <property type="component" value="Unassembled WGS sequence"/>
</dbReference>
<comment type="subcellular location">
    <subcellularLocation>
        <location evidence="1">Cell membrane</location>
        <topology evidence="1">Multi-pass membrane protein</topology>
    </subcellularLocation>
</comment>
<keyword evidence="2" id="KW-1003">Cell membrane</keyword>
<dbReference type="CDD" id="cd12913">
    <property type="entry name" value="PDC1_MCP_like"/>
    <property type="match status" value="1"/>
</dbReference>
<comment type="caution">
    <text evidence="14">The sequence shown here is derived from an EMBL/GenBank/DDBJ whole genome shotgun (WGS) entry which is preliminary data.</text>
</comment>
<protein>
    <submittedName>
        <fullName evidence="14">Methyl-accepting chemotaxis protein</fullName>
    </submittedName>
</protein>
<gene>
    <name evidence="14" type="ORF">ACFPU1_00940</name>
</gene>
<dbReference type="InterPro" id="IPR004089">
    <property type="entry name" value="MCPsignal_dom"/>
</dbReference>
<evidence type="ECO:0000256" key="4">
    <source>
        <dbReference type="ARBA" id="ARBA00022500"/>
    </source>
</evidence>
<evidence type="ECO:0000256" key="9">
    <source>
        <dbReference type="ARBA" id="ARBA00029447"/>
    </source>
</evidence>
<evidence type="ECO:0000313" key="14">
    <source>
        <dbReference type="EMBL" id="MFC5711338.1"/>
    </source>
</evidence>
<evidence type="ECO:0000256" key="11">
    <source>
        <dbReference type="SAM" id="Phobius"/>
    </source>
</evidence>
<keyword evidence="7 11" id="KW-0472">Membrane</keyword>
<dbReference type="SUPFAM" id="SSF103190">
    <property type="entry name" value="Sensory domain-like"/>
    <property type="match status" value="1"/>
</dbReference>
<evidence type="ECO:0000256" key="5">
    <source>
        <dbReference type="ARBA" id="ARBA00022692"/>
    </source>
</evidence>
<dbReference type="InterPro" id="IPR033479">
    <property type="entry name" value="dCache_1"/>
</dbReference>
<comment type="similarity">
    <text evidence="9">Belongs to the methyl-accepting chemotaxis (MCP) protein family.</text>
</comment>
<dbReference type="PROSITE" id="PS50111">
    <property type="entry name" value="CHEMOTAXIS_TRANSDUC_2"/>
    <property type="match status" value="1"/>
</dbReference>
<evidence type="ECO:0000259" key="13">
    <source>
        <dbReference type="PROSITE" id="PS50885"/>
    </source>
</evidence>